<evidence type="ECO:0000313" key="2">
    <source>
        <dbReference type="EMBL" id="KAJ4487017.1"/>
    </source>
</evidence>
<comment type="caution">
    <text evidence="2">The sequence shown here is derived from an EMBL/GenBank/DDBJ whole genome shotgun (WGS) entry which is preliminary data.</text>
</comment>
<evidence type="ECO:0000256" key="1">
    <source>
        <dbReference type="SAM" id="MobiDB-lite"/>
    </source>
</evidence>
<dbReference type="Proteomes" id="UP001150238">
    <property type="component" value="Unassembled WGS sequence"/>
</dbReference>
<name>A0A9W9ANM1_9AGAR</name>
<organism evidence="2 3">
    <name type="scientific">Lentinula lateritia</name>
    <dbReference type="NCBI Taxonomy" id="40482"/>
    <lineage>
        <taxon>Eukaryota</taxon>
        <taxon>Fungi</taxon>
        <taxon>Dikarya</taxon>
        <taxon>Basidiomycota</taxon>
        <taxon>Agaricomycotina</taxon>
        <taxon>Agaricomycetes</taxon>
        <taxon>Agaricomycetidae</taxon>
        <taxon>Agaricales</taxon>
        <taxon>Marasmiineae</taxon>
        <taxon>Omphalotaceae</taxon>
        <taxon>Lentinula</taxon>
    </lineage>
</organism>
<reference evidence="2" key="1">
    <citation type="submission" date="2022-08" db="EMBL/GenBank/DDBJ databases">
        <authorList>
            <consortium name="DOE Joint Genome Institute"/>
            <person name="Min B."/>
            <person name="Riley R."/>
            <person name="Sierra-Patev S."/>
            <person name="Naranjo-Ortiz M."/>
            <person name="Looney B."/>
            <person name="Konkel Z."/>
            <person name="Slot J.C."/>
            <person name="Sakamoto Y."/>
            <person name="Steenwyk J.L."/>
            <person name="Rokas A."/>
            <person name="Carro J."/>
            <person name="Camarero S."/>
            <person name="Ferreira P."/>
            <person name="Molpeceres G."/>
            <person name="Ruiz-Duenas F.J."/>
            <person name="Serrano A."/>
            <person name="Henrissat B."/>
            <person name="Drula E."/>
            <person name="Hughes K.W."/>
            <person name="Mata J.L."/>
            <person name="Ishikawa N.K."/>
            <person name="Vargas-Isla R."/>
            <person name="Ushijima S."/>
            <person name="Smith C.A."/>
            <person name="Ahrendt S."/>
            <person name="Andreopoulos W."/>
            <person name="He G."/>
            <person name="Labutti K."/>
            <person name="Lipzen A."/>
            <person name="Ng V."/>
            <person name="Sandor L."/>
            <person name="Barry K."/>
            <person name="Martinez A.T."/>
            <person name="Xiao Y."/>
            <person name="Gibbons J.G."/>
            <person name="Terashima K."/>
            <person name="Hibbett D.S."/>
            <person name="Grigoriev I.V."/>
        </authorList>
    </citation>
    <scope>NUCLEOTIDE SEQUENCE</scope>
    <source>
        <strain evidence="2">Sp2 HRB7682 ss15</strain>
    </source>
</reference>
<reference evidence="2" key="2">
    <citation type="journal article" date="2023" name="Proc. Natl. Acad. Sci. U.S.A.">
        <title>A global phylogenomic analysis of the shiitake genus Lentinula.</title>
        <authorList>
            <person name="Sierra-Patev S."/>
            <person name="Min B."/>
            <person name="Naranjo-Ortiz M."/>
            <person name="Looney B."/>
            <person name="Konkel Z."/>
            <person name="Slot J.C."/>
            <person name="Sakamoto Y."/>
            <person name="Steenwyk J.L."/>
            <person name="Rokas A."/>
            <person name="Carro J."/>
            <person name="Camarero S."/>
            <person name="Ferreira P."/>
            <person name="Molpeceres G."/>
            <person name="Ruiz-Duenas F.J."/>
            <person name="Serrano A."/>
            <person name="Henrissat B."/>
            <person name="Drula E."/>
            <person name="Hughes K.W."/>
            <person name="Mata J.L."/>
            <person name="Ishikawa N.K."/>
            <person name="Vargas-Isla R."/>
            <person name="Ushijima S."/>
            <person name="Smith C.A."/>
            <person name="Donoghue J."/>
            <person name="Ahrendt S."/>
            <person name="Andreopoulos W."/>
            <person name="He G."/>
            <person name="LaButti K."/>
            <person name="Lipzen A."/>
            <person name="Ng V."/>
            <person name="Riley R."/>
            <person name="Sandor L."/>
            <person name="Barry K."/>
            <person name="Martinez A.T."/>
            <person name="Xiao Y."/>
            <person name="Gibbons J.G."/>
            <person name="Terashima K."/>
            <person name="Grigoriev I.V."/>
            <person name="Hibbett D."/>
        </authorList>
    </citation>
    <scope>NUCLEOTIDE SEQUENCE</scope>
    <source>
        <strain evidence="2">Sp2 HRB7682 ss15</strain>
    </source>
</reference>
<evidence type="ECO:0000313" key="3">
    <source>
        <dbReference type="Proteomes" id="UP001150238"/>
    </source>
</evidence>
<gene>
    <name evidence="2" type="ORF">C8J55DRAFT_547909</name>
</gene>
<accession>A0A9W9ANM1</accession>
<protein>
    <submittedName>
        <fullName evidence="2">Uncharacterized protein</fullName>
    </submittedName>
</protein>
<dbReference type="AlphaFoldDB" id="A0A9W9ANM1"/>
<dbReference type="EMBL" id="JANVFS010000009">
    <property type="protein sequence ID" value="KAJ4487017.1"/>
    <property type="molecule type" value="Genomic_DNA"/>
</dbReference>
<proteinExistence type="predicted"/>
<feature type="region of interest" description="Disordered" evidence="1">
    <location>
        <begin position="34"/>
        <end position="57"/>
    </location>
</feature>
<sequence length="270" mass="30068">MIGKNKSEAIVEYSDQRYILRIDMTLHGAKKSSVCNKSSSASSSIQPKGNDMAQSTLPFQDGPIEAQLGPVPHTARSLCHKCMKNLKITGLRESCRFGPLFNFNGTGRFALITSNITRVYPSAQRQFHCETFCHFMAATLTSTNVWRFENNEGLQGVLHHAFNSLGLRDKCQDLEEGVKDDLQVYTHSLLTVFVADDETAKYGTGNFIQNPPEFVPFPASTVDITSTAIIQLYVHAMLCLSPKNFVDKLATSRVVDLELLNEESRKEGRV</sequence>
<feature type="compositionally biased region" description="Low complexity" evidence="1">
    <location>
        <begin position="34"/>
        <end position="44"/>
    </location>
</feature>